<feature type="non-terminal residue" evidence="1">
    <location>
        <position position="347"/>
    </location>
</feature>
<evidence type="ECO:0000313" key="1">
    <source>
        <dbReference type="EMBL" id="CAJ2514133.1"/>
    </source>
</evidence>
<accession>A0AAI8YQX7</accession>
<gene>
    <name evidence="1" type="ORF">KHLLAP_LOCUS14601</name>
</gene>
<organism evidence="1 2">
    <name type="scientific">Anthostomella pinea</name>
    <dbReference type="NCBI Taxonomy" id="933095"/>
    <lineage>
        <taxon>Eukaryota</taxon>
        <taxon>Fungi</taxon>
        <taxon>Dikarya</taxon>
        <taxon>Ascomycota</taxon>
        <taxon>Pezizomycotina</taxon>
        <taxon>Sordariomycetes</taxon>
        <taxon>Xylariomycetidae</taxon>
        <taxon>Xylariales</taxon>
        <taxon>Xylariaceae</taxon>
        <taxon>Anthostomella</taxon>
    </lineage>
</organism>
<dbReference type="EMBL" id="CAUWAG010000020">
    <property type="protein sequence ID" value="CAJ2514133.1"/>
    <property type="molecule type" value="Genomic_DNA"/>
</dbReference>
<proteinExistence type="predicted"/>
<dbReference type="Proteomes" id="UP001295740">
    <property type="component" value="Unassembled WGS sequence"/>
</dbReference>
<reference evidence="1" key="1">
    <citation type="submission" date="2023-10" db="EMBL/GenBank/DDBJ databases">
        <authorList>
            <person name="Hackl T."/>
        </authorList>
    </citation>
    <scope>NUCLEOTIDE SEQUENCE</scope>
</reference>
<protein>
    <submittedName>
        <fullName evidence="1">Uu.00g022520.m01.CDS01</fullName>
    </submittedName>
</protein>
<comment type="caution">
    <text evidence="1">The sequence shown here is derived from an EMBL/GenBank/DDBJ whole genome shotgun (WGS) entry which is preliminary data.</text>
</comment>
<keyword evidence="2" id="KW-1185">Reference proteome</keyword>
<name>A0AAI8YQX7_9PEZI</name>
<sequence>MLYEQVRIFDREITGFAQTIVSDLTTRLLVNSLSFEFRLRGTDDPNKADPDRRRKVSKTQWNYAHCLREILSLFALNKTADAVAQVTASIHMYIGHGGANILVQDPQNVMFENHARNPEDMAAILLFVLPKLEFLRIKLDPIWDESESGTEGIAGGLDGAVQQGNAVLSSVEDLRIKDSGAFFGDLSHRVYRHPKDYNEWREIGHGFVDAWEDDHEDDDDNDDDDDDVESTVRTRLDNVLGTVDLREFGQLKKAAFLITDFVGWALDRRGCKKPPPPPISHMVPSTIQEITLRYDDMFGMNYVTMELITFDELEFRPIEALIMEVGEPYIAGDLHIEATRVPCLKKI</sequence>
<dbReference type="AlphaFoldDB" id="A0AAI8YQX7"/>
<evidence type="ECO:0000313" key="2">
    <source>
        <dbReference type="Proteomes" id="UP001295740"/>
    </source>
</evidence>